<comment type="caution">
    <text evidence="2">The sequence shown here is derived from an EMBL/GenBank/DDBJ whole genome shotgun (WGS) entry which is preliminary data.</text>
</comment>
<reference evidence="2 3" key="1">
    <citation type="submission" date="2019-09" db="EMBL/GenBank/DDBJ databases">
        <title>YIM 132548 draft genome.</title>
        <authorList>
            <person name="Jiang L."/>
        </authorList>
    </citation>
    <scope>NUCLEOTIDE SEQUENCE [LARGE SCALE GENOMIC DNA]</scope>
    <source>
        <strain evidence="2 3">YIM 132548</strain>
    </source>
</reference>
<dbReference type="AlphaFoldDB" id="A0A6N6MSE4"/>
<name>A0A6N6MSE4_9HYPH</name>
<dbReference type="GO" id="GO:0003677">
    <property type="term" value="F:DNA binding"/>
    <property type="evidence" value="ECO:0007669"/>
    <property type="project" value="InterPro"/>
</dbReference>
<dbReference type="Gene3D" id="1.10.260.40">
    <property type="entry name" value="lambda repressor-like DNA-binding domains"/>
    <property type="match status" value="1"/>
</dbReference>
<dbReference type="RefSeq" id="WP_150963622.1">
    <property type="nucleotide sequence ID" value="NZ_VZZJ01000007.1"/>
</dbReference>
<dbReference type="EMBL" id="VZZJ01000007">
    <property type="protein sequence ID" value="KAB1073766.1"/>
    <property type="molecule type" value="Genomic_DNA"/>
</dbReference>
<keyword evidence="3" id="KW-1185">Reference proteome</keyword>
<dbReference type="InterPro" id="IPR001387">
    <property type="entry name" value="Cro/C1-type_HTH"/>
</dbReference>
<proteinExistence type="predicted"/>
<evidence type="ECO:0000313" key="2">
    <source>
        <dbReference type="EMBL" id="KAB1073766.1"/>
    </source>
</evidence>
<sequence>MYAHQTKLASDEVQELRREGGRYLRELREARGLSQRQLAGLIGAEFYTFVSQIETGRGRIPPDRYRTWADALGVEPRPFVRNLMRYYDPVTFDILFDGAQQSEIATAKAG</sequence>
<accession>A0A6N6MSE4</accession>
<organism evidence="2 3">
    <name type="scientific">Methylobacterium planeticum</name>
    <dbReference type="NCBI Taxonomy" id="2615211"/>
    <lineage>
        <taxon>Bacteria</taxon>
        <taxon>Pseudomonadati</taxon>
        <taxon>Pseudomonadota</taxon>
        <taxon>Alphaproteobacteria</taxon>
        <taxon>Hyphomicrobiales</taxon>
        <taxon>Methylobacteriaceae</taxon>
        <taxon>Methylobacterium</taxon>
    </lineage>
</organism>
<dbReference type="Pfam" id="PF13560">
    <property type="entry name" value="HTH_31"/>
    <property type="match status" value="1"/>
</dbReference>
<evidence type="ECO:0000313" key="3">
    <source>
        <dbReference type="Proteomes" id="UP000441523"/>
    </source>
</evidence>
<dbReference type="PROSITE" id="PS50943">
    <property type="entry name" value="HTH_CROC1"/>
    <property type="match status" value="1"/>
</dbReference>
<dbReference type="Proteomes" id="UP000441523">
    <property type="component" value="Unassembled WGS sequence"/>
</dbReference>
<gene>
    <name evidence="2" type="ORF">F6X51_11310</name>
</gene>
<evidence type="ECO:0000259" key="1">
    <source>
        <dbReference type="PROSITE" id="PS50943"/>
    </source>
</evidence>
<feature type="domain" description="HTH cro/C1-type" evidence="1">
    <location>
        <begin position="24"/>
        <end position="79"/>
    </location>
</feature>
<protein>
    <submittedName>
        <fullName evidence="2">Helix-turn-helix transcriptional regulator</fullName>
    </submittedName>
</protein>
<dbReference type="SMART" id="SM00530">
    <property type="entry name" value="HTH_XRE"/>
    <property type="match status" value="1"/>
</dbReference>
<dbReference type="InterPro" id="IPR010982">
    <property type="entry name" value="Lambda_DNA-bd_dom_sf"/>
</dbReference>
<dbReference type="CDD" id="cd00093">
    <property type="entry name" value="HTH_XRE"/>
    <property type="match status" value="1"/>
</dbReference>
<dbReference type="SUPFAM" id="SSF47413">
    <property type="entry name" value="lambda repressor-like DNA-binding domains"/>
    <property type="match status" value="1"/>
</dbReference>